<dbReference type="NCBIfam" id="TIGR01730">
    <property type="entry name" value="RND_mfp"/>
    <property type="match status" value="1"/>
</dbReference>
<feature type="domain" description="Multidrug resistance protein MdtA-like barrel-sandwich hybrid" evidence="4">
    <location>
        <begin position="63"/>
        <end position="204"/>
    </location>
</feature>
<dbReference type="InterPro" id="IPR058625">
    <property type="entry name" value="MdtA-like_BSH"/>
</dbReference>
<dbReference type="InterPro" id="IPR058627">
    <property type="entry name" value="MdtA-like_C"/>
</dbReference>
<evidence type="ECO:0000256" key="1">
    <source>
        <dbReference type="ARBA" id="ARBA00004519"/>
    </source>
</evidence>
<dbReference type="GO" id="GO:0022857">
    <property type="term" value="F:transmembrane transporter activity"/>
    <property type="evidence" value="ECO:0007669"/>
    <property type="project" value="InterPro"/>
</dbReference>
<evidence type="ECO:0000313" key="7">
    <source>
        <dbReference type="EMBL" id="CCK77403.1"/>
    </source>
</evidence>
<dbReference type="Pfam" id="PF25917">
    <property type="entry name" value="BSH_RND"/>
    <property type="match status" value="1"/>
</dbReference>
<gene>
    <name evidence="7" type="primary">acrA</name>
    <name evidence="7" type="ORF">OLEAN_C32270</name>
</gene>
<dbReference type="Gene3D" id="2.40.420.20">
    <property type="match status" value="1"/>
</dbReference>
<dbReference type="GO" id="GO:0046677">
    <property type="term" value="P:response to antibiotic"/>
    <property type="evidence" value="ECO:0007669"/>
    <property type="project" value="TreeGrafter"/>
</dbReference>
<comment type="subcellular location">
    <subcellularLocation>
        <location evidence="1">Cell inner membrane</location>
        <topology evidence="1">Lipid-anchor</topology>
    </subcellularLocation>
</comment>
<dbReference type="STRING" id="698738.OLEAN_C32270"/>
<evidence type="ECO:0000313" key="8">
    <source>
        <dbReference type="Proteomes" id="UP000032749"/>
    </source>
</evidence>
<feature type="domain" description="Multidrug resistance protein MdtA-like C-terminal permuted SH3" evidence="6">
    <location>
        <begin position="302"/>
        <end position="361"/>
    </location>
</feature>
<feature type="domain" description="Multidrug resistance protein MdtA-like alpha-helical hairpin" evidence="3">
    <location>
        <begin position="103"/>
        <end position="172"/>
    </location>
</feature>
<dbReference type="Proteomes" id="UP000032749">
    <property type="component" value="Chromosome"/>
</dbReference>
<dbReference type="InterPro" id="IPR006143">
    <property type="entry name" value="RND_pump_MFP"/>
</dbReference>
<dbReference type="EMBL" id="FO203512">
    <property type="protein sequence ID" value="CCK77403.1"/>
    <property type="molecule type" value="Genomic_DNA"/>
</dbReference>
<keyword evidence="8" id="KW-1185">Reference proteome</keyword>
<dbReference type="Pfam" id="PF25967">
    <property type="entry name" value="RND-MFP_C"/>
    <property type="match status" value="1"/>
</dbReference>
<name>R4YTY6_OLEAN</name>
<dbReference type="Gene3D" id="2.40.50.100">
    <property type="match status" value="1"/>
</dbReference>
<sequence>MLSSRTLNYGLSLLFPLILLGCGAQTEAPKEQSKSLHVDTLTISTSNLRLSNELPARISALKKAEVRPQVTGILQTRLFKEGDFVNTDEVLYQIDPTIYQATVNSAKAQLTKAFAAESTTQKSVNRYRELLKKKLASQELYDEAESAYLQAKAEVTIKKADLDYANIELSYTKIKAPISGIIGISLASEGSLLTVGQSSYLTTIIQSDHVYVDMQQSSLSLYKLKQAFSSQTNTQASIPVLLTLEDGTEYSEKGYLEFSEAQVNASTGSVTLRAIIPNPQQTLLPGMFVRATISAPEARDYIVLPQSTIIRSQSGEPYVFIVDEKNISEKVFLELGNEVGNGWIIEKGLKSGDKVITSNLNNIKNKQVVVIDSDIDVDQLSALNEKL</sequence>
<reference evidence="7 8" key="1">
    <citation type="journal article" date="2013" name="Nat. Commun.">
        <title>Genome sequence and functional genomic analysis of the oil-degrading bacterium Oleispira antarctica.</title>
        <authorList>
            <person name="Kube M."/>
            <person name="Chernikova T.N."/>
            <person name="Al-Ramahi Y."/>
            <person name="Beloqui A."/>
            <person name="Lopez-Cortez N."/>
            <person name="Guazzaroni M.E."/>
            <person name="Heipieper H.J."/>
            <person name="Klages S."/>
            <person name="Kotsyurbenko O.R."/>
            <person name="Langer I."/>
            <person name="Nechitaylo T.Y."/>
            <person name="Lunsdorf H."/>
            <person name="Fernandez M."/>
            <person name="Juarez S."/>
            <person name="Ciordia S."/>
            <person name="Singer A."/>
            <person name="Kagan O."/>
            <person name="Egorova O."/>
            <person name="Petit P.A."/>
            <person name="Stogios P."/>
            <person name="Kim Y."/>
            <person name="Tchigvintsev A."/>
            <person name="Flick R."/>
            <person name="Denaro R."/>
            <person name="Genovese M."/>
            <person name="Albar J.P."/>
            <person name="Reva O.N."/>
            <person name="Martinez-Gomariz M."/>
            <person name="Tran H."/>
            <person name="Ferrer M."/>
            <person name="Savchenko A."/>
            <person name="Yakunin A.F."/>
            <person name="Yakimov M.M."/>
            <person name="Golyshina O.V."/>
            <person name="Reinhardt R."/>
            <person name="Golyshin P.N."/>
        </authorList>
    </citation>
    <scope>NUCLEOTIDE SEQUENCE [LARGE SCALE GENOMIC DNA]</scope>
</reference>
<dbReference type="PROSITE" id="PS51257">
    <property type="entry name" value="PROKAR_LIPOPROTEIN"/>
    <property type="match status" value="1"/>
</dbReference>
<comment type="similarity">
    <text evidence="2">Belongs to the membrane fusion protein (MFP) (TC 8.A.1) family.</text>
</comment>
<proteinExistence type="inferred from homology"/>
<dbReference type="AlphaFoldDB" id="R4YTY6"/>
<dbReference type="InterPro" id="IPR058626">
    <property type="entry name" value="MdtA-like_b-barrel"/>
</dbReference>
<protein>
    <submittedName>
        <fullName evidence="7">Acriflavin resistance protein A</fullName>
    </submittedName>
</protein>
<evidence type="ECO:0000259" key="3">
    <source>
        <dbReference type="Pfam" id="PF25876"/>
    </source>
</evidence>
<dbReference type="GO" id="GO:0005886">
    <property type="term" value="C:plasma membrane"/>
    <property type="evidence" value="ECO:0007669"/>
    <property type="project" value="TreeGrafter"/>
</dbReference>
<evidence type="ECO:0000259" key="6">
    <source>
        <dbReference type="Pfam" id="PF25967"/>
    </source>
</evidence>
<accession>R4YTY6</accession>
<dbReference type="GO" id="GO:0030313">
    <property type="term" value="C:cell envelope"/>
    <property type="evidence" value="ECO:0007669"/>
    <property type="project" value="UniProtKB-SubCell"/>
</dbReference>
<feature type="domain" description="Multidrug resistance protein MdtA-like beta-barrel" evidence="5">
    <location>
        <begin position="210"/>
        <end position="294"/>
    </location>
</feature>
<dbReference type="Pfam" id="PF25876">
    <property type="entry name" value="HH_MFP_RND"/>
    <property type="match status" value="1"/>
</dbReference>
<dbReference type="PATRIC" id="fig|698738.3.peg.3355"/>
<dbReference type="Gene3D" id="2.40.30.170">
    <property type="match status" value="1"/>
</dbReference>
<dbReference type="KEGG" id="oai:OLEAN_C32270"/>
<dbReference type="HOGENOM" id="CLU_018816_2_1_6"/>
<evidence type="ECO:0000259" key="4">
    <source>
        <dbReference type="Pfam" id="PF25917"/>
    </source>
</evidence>
<evidence type="ECO:0000256" key="2">
    <source>
        <dbReference type="ARBA" id="ARBA00009477"/>
    </source>
</evidence>
<dbReference type="InterPro" id="IPR058624">
    <property type="entry name" value="MdtA-like_HH"/>
</dbReference>
<dbReference type="PANTHER" id="PTHR30158:SF3">
    <property type="entry name" value="MULTIDRUG EFFLUX PUMP SUBUNIT ACRA-RELATED"/>
    <property type="match status" value="1"/>
</dbReference>
<dbReference type="Pfam" id="PF25944">
    <property type="entry name" value="Beta-barrel_RND"/>
    <property type="match status" value="1"/>
</dbReference>
<dbReference type="Gene3D" id="1.10.287.470">
    <property type="entry name" value="Helix hairpin bin"/>
    <property type="match status" value="1"/>
</dbReference>
<dbReference type="OrthoDB" id="9800613at2"/>
<dbReference type="PANTHER" id="PTHR30158">
    <property type="entry name" value="ACRA/E-RELATED COMPONENT OF DRUG EFFLUX TRANSPORTER"/>
    <property type="match status" value="1"/>
</dbReference>
<evidence type="ECO:0000259" key="5">
    <source>
        <dbReference type="Pfam" id="PF25944"/>
    </source>
</evidence>
<organism evidence="7 8">
    <name type="scientific">Oleispira antarctica RB-8</name>
    <dbReference type="NCBI Taxonomy" id="698738"/>
    <lineage>
        <taxon>Bacteria</taxon>
        <taxon>Pseudomonadati</taxon>
        <taxon>Pseudomonadota</taxon>
        <taxon>Gammaproteobacteria</taxon>
        <taxon>Oceanospirillales</taxon>
        <taxon>Oceanospirillaceae</taxon>
        <taxon>Oleispira</taxon>
    </lineage>
</organism>
<dbReference type="SUPFAM" id="SSF111369">
    <property type="entry name" value="HlyD-like secretion proteins"/>
    <property type="match status" value="1"/>
</dbReference>